<evidence type="ECO:0000256" key="2">
    <source>
        <dbReference type="ARBA" id="ARBA00010961"/>
    </source>
</evidence>
<proteinExistence type="inferred from homology"/>
<evidence type="ECO:0000256" key="6">
    <source>
        <dbReference type="RuleBase" id="RU365089"/>
    </source>
</evidence>
<dbReference type="GO" id="GO:0004803">
    <property type="term" value="F:transposase activity"/>
    <property type="evidence" value="ECO:0007669"/>
    <property type="project" value="UniProtKB-UniRule"/>
</dbReference>
<comment type="function">
    <text evidence="1 6">Required for the transposition of the insertion element.</text>
</comment>
<dbReference type="GO" id="GO:0006313">
    <property type="term" value="P:DNA transposition"/>
    <property type="evidence" value="ECO:0007669"/>
    <property type="project" value="UniProtKB-UniRule"/>
</dbReference>
<evidence type="ECO:0000256" key="4">
    <source>
        <dbReference type="ARBA" id="ARBA00023125"/>
    </source>
</evidence>
<keyword evidence="8" id="KW-1185">Reference proteome</keyword>
<organism evidence="7 8">
    <name type="scientific">Rhodopirellula sallentina SM41</name>
    <dbReference type="NCBI Taxonomy" id="1263870"/>
    <lineage>
        <taxon>Bacteria</taxon>
        <taxon>Pseudomonadati</taxon>
        <taxon>Planctomycetota</taxon>
        <taxon>Planctomycetia</taxon>
        <taxon>Pirellulales</taxon>
        <taxon>Pirellulaceae</taxon>
        <taxon>Rhodopirellula</taxon>
    </lineage>
</organism>
<evidence type="ECO:0000256" key="3">
    <source>
        <dbReference type="ARBA" id="ARBA00022578"/>
    </source>
</evidence>
<protein>
    <recommendedName>
        <fullName evidence="6">Mutator family transposase</fullName>
    </recommendedName>
</protein>
<keyword evidence="6" id="KW-0814">Transposable element</keyword>
<dbReference type="PANTHER" id="PTHR33217">
    <property type="entry name" value="TRANSPOSASE FOR INSERTION SEQUENCE ELEMENT IS1081"/>
    <property type="match status" value="1"/>
</dbReference>
<evidence type="ECO:0000256" key="5">
    <source>
        <dbReference type="ARBA" id="ARBA00023172"/>
    </source>
</evidence>
<dbReference type="PATRIC" id="fig|1263870.3.peg.3440"/>
<dbReference type="PANTHER" id="PTHR33217:SF7">
    <property type="entry name" value="TRANSPOSASE FOR INSERTION SEQUENCE ELEMENT IS1081"/>
    <property type="match status" value="1"/>
</dbReference>
<keyword evidence="5 6" id="KW-0233">DNA recombination</keyword>
<comment type="caution">
    <text evidence="7">The sequence shown here is derived from an EMBL/GenBank/DDBJ whole genome shotgun (WGS) entry which is preliminary data.</text>
</comment>
<accession>M5U1L8</accession>
<gene>
    <name evidence="7" type="ORF">RSSM_03236</name>
</gene>
<evidence type="ECO:0000313" key="8">
    <source>
        <dbReference type="Proteomes" id="UP000011885"/>
    </source>
</evidence>
<name>M5U1L8_9BACT</name>
<evidence type="ECO:0000313" key="7">
    <source>
        <dbReference type="EMBL" id="EMI55330.1"/>
    </source>
</evidence>
<dbReference type="AlphaFoldDB" id="M5U1L8"/>
<reference evidence="7 8" key="1">
    <citation type="journal article" date="2013" name="Mar. Genomics">
        <title>Expression of sulfatases in Rhodopirellula baltica and the diversity of sulfatases in the genus Rhodopirellula.</title>
        <authorList>
            <person name="Wegner C.E."/>
            <person name="Richter-Heitmann T."/>
            <person name="Klindworth A."/>
            <person name="Klockow C."/>
            <person name="Richter M."/>
            <person name="Achstetter T."/>
            <person name="Glockner F.O."/>
            <person name="Harder J."/>
        </authorList>
    </citation>
    <scope>NUCLEOTIDE SEQUENCE [LARGE SCALE GENOMIC DNA]</scope>
    <source>
        <strain evidence="7 8">SM41</strain>
    </source>
</reference>
<sequence>MVHKERNIKGKLSKRHWGELSRLFTRLRSVQGIEAAEEVFGDLKTFLEPINAEAYRSLHEAGDDLLALHRLNVPNTLHRTLLSTNAIENSFLNTRRKLGRVTRFRAETDQASRWLSHALLEAEKGFRRISGHSSLPALTAALARPKSDPE</sequence>
<dbReference type="InterPro" id="IPR001207">
    <property type="entry name" value="Transposase_mutator"/>
</dbReference>
<keyword evidence="4 6" id="KW-0238">DNA-binding</keyword>
<dbReference type="EMBL" id="ANOH01000219">
    <property type="protein sequence ID" value="EMI55330.1"/>
    <property type="molecule type" value="Genomic_DNA"/>
</dbReference>
<dbReference type="GO" id="GO:0003677">
    <property type="term" value="F:DNA binding"/>
    <property type="evidence" value="ECO:0007669"/>
    <property type="project" value="UniProtKB-UniRule"/>
</dbReference>
<evidence type="ECO:0000256" key="1">
    <source>
        <dbReference type="ARBA" id="ARBA00002190"/>
    </source>
</evidence>
<dbReference type="Pfam" id="PF00872">
    <property type="entry name" value="Transposase_mut"/>
    <property type="match status" value="1"/>
</dbReference>
<comment type="similarity">
    <text evidence="2 6">Belongs to the transposase mutator family.</text>
</comment>
<dbReference type="Proteomes" id="UP000011885">
    <property type="component" value="Unassembled WGS sequence"/>
</dbReference>
<keyword evidence="3 6" id="KW-0815">Transposition</keyword>